<sequence length="141" mass="14572">MSLTNVWVQTQGDGLVRADQVVGIDAHRTPAVAGKPSRWLLDVVLSASIGSGSREGWTATVLHRTLVQTSDDPGDAPAALARLLAQLDAVSAAGVITTHRTDTADQEPGGGGLVAGAGRVRFRFAPFADPAPGHHTGAEYL</sequence>
<organism evidence="1 2">
    <name type="scientific">Pseudonocardia broussonetiae</name>
    <dbReference type="NCBI Taxonomy" id="2736640"/>
    <lineage>
        <taxon>Bacteria</taxon>
        <taxon>Bacillati</taxon>
        <taxon>Actinomycetota</taxon>
        <taxon>Actinomycetes</taxon>
        <taxon>Pseudonocardiales</taxon>
        <taxon>Pseudonocardiaceae</taxon>
        <taxon>Pseudonocardia</taxon>
    </lineage>
</organism>
<protein>
    <submittedName>
        <fullName evidence="1">Uncharacterized protein</fullName>
    </submittedName>
</protein>
<proteinExistence type="predicted"/>
<dbReference type="EMBL" id="CP053564">
    <property type="protein sequence ID" value="QJY46098.1"/>
    <property type="molecule type" value="Genomic_DNA"/>
</dbReference>
<dbReference type="KEGG" id="pbro:HOP40_10025"/>
<dbReference type="AlphaFoldDB" id="A0A6M6JDU4"/>
<name>A0A6M6JDU4_9PSEU</name>
<evidence type="ECO:0000313" key="2">
    <source>
        <dbReference type="Proteomes" id="UP000505377"/>
    </source>
</evidence>
<gene>
    <name evidence="1" type="ORF">HOP40_10025</name>
</gene>
<dbReference type="RefSeq" id="WP_172156975.1">
    <property type="nucleotide sequence ID" value="NZ_CP053564.1"/>
</dbReference>
<accession>A0A6M6JDU4</accession>
<keyword evidence="2" id="KW-1185">Reference proteome</keyword>
<evidence type="ECO:0000313" key="1">
    <source>
        <dbReference type="EMBL" id="QJY46098.1"/>
    </source>
</evidence>
<reference evidence="1 2" key="1">
    <citation type="submission" date="2020-05" db="EMBL/GenBank/DDBJ databases">
        <authorList>
            <person name="Mo P."/>
        </authorList>
    </citation>
    <scope>NUCLEOTIDE SEQUENCE [LARGE SCALE GENOMIC DNA]</scope>
    <source>
        <strain evidence="1 2">Gen01</strain>
    </source>
</reference>
<dbReference type="Proteomes" id="UP000505377">
    <property type="component" value="Chromosome"/>
</dbReference>